<evidence type="ECO:0000313" key="3">
    <source>
        <dbReference type="Proteomes" id="UP000294737"/>
    </source>
</evidence>
<accession>A0A4R6G6X1</accession>
<dbReference type="PANTHER" id="PTHR46142:SF3">
    <property type="entry name" value="F18B13.24 PROTEIN"/>
    <property type="match status" value="1"/>
</dbReference>
<comment type="caution">
    <text evidence="2">The sequence shown here is derived from an EMBL/GenBank/DDBJ whole genome shotgun (WGS) entry which is preliminary data.</text>
</comment>
<keyword evidence="2" id="KW-0560">Oxidoreductase</keyword>
<dbReference type="RefSeq" id="WP_112993136.1">
    <property type="nucleotide sequence ID" value="NZ_PTLZ01000005.1"/>
</dbReference>
<dbReference type="Gene3D" id="3.10.180.10">
    <property type="entry name" value="2,3-Dihydroxybiphenyl 1,2-Dioxygenase, domain 1"/>
    <property type="match status" value="1"/>
</dbReference>
<dbReference type="PANTHER" id="PTHR46142">
    <property type="match status" value="1"/>
</dbReference>
<dbReference type="GO" id="GO:0051213">
    <property type="term" value="F:dioxygenase activity"/>
    <property type="evidence" value="ECO:0007669"/>
    <property type="project" value="UniProtKB-KW"/>
</dbReference>
<keyword evidence="2" id="KW-0456">Lyase</keyword>
<dbReference type="EMBL" id="SNWF01000005">
    <property type="protein sequence ID" value="TDN89474.1"/>
    <property type="molecule type" value="Genomic_DNA"/>
</dbReference>
<gene>
    <name evidence="2" type="ORF">EV677_1531</name>
</gene>
<proteinExistence type="predicted"/>
<evidence type="ECO:0000313" key="2">
    <source>
        <dbReference type="EMBL" id="TDN89474.1"/>
    </source>
</evidence>
<dbReference type="GO" id="GO:0016829">
    <property type="term" value="F:lyase activity"/>
    <property type="evidence" value="ECO:0007669"/>
    <property type="project" value="UniProtKB-KW"/>
</dbReference>
<organism evidence="2 3">
    <name type="scientific">Herminiimonas fonticola</name>
    <dbReference type="NCBI Taxonomy" id="303380"/>
    <lineage>
        <taxon>Bacteria</taxon>
        <taxon>Pseudomonadati</taxon>
        <taxon>Pseudomonadota</taxon>
        <taxon>Betaproteobacteria</taxon>
        <taxon>Burkholderiales</taxon>
        <taxon>Oxalobacteraceae</taxon>
        <taxon>Herminiimonas</taxon>
    </lineage>
</organism>
<dbReference type="SUPFAM" id="SSF54593">
    <property type="entry name" value="Glyoxalase/Bleomycin resistance protein/Dihydroxybiphenyl dioxygenase"/>
    <property type="match status" value="1"/>
</dbReference>
<dbReference type="InterPro" id="IPR037523">
    <property type="entry name" value="VOC_core"/>
</dbReference>
<dbReference type="InterPro" id="IPR004360">
    <property type="entry name" value="Glyas_Fos-R_dOase_dom"/>
</dbReference>
<reference evidence="2 3" key="1">
    <citation type="submission" date="2019-03" db="EMBL/GenBank/DDBJ databases">
        <title>Genomic Encyclopedia of Type Strains, Phase IV (KMG-IV): sequencing the most valuable type-strain genomes for metagenomic binning, comparative biology and taxonomic classification.</title>
        <authorList>
            <person name="Goeker M."/>
        </authorList>
    </citation>
    <scope>NUCLEOTIDE SEQUENCE [LARGE SCALE GENOMIC DNA]</scope>
    <source>
        <strain evidence="2 3">DSM 18555</strain>
    </source>
</reference>
<feature type="domain" description="VOC" evidence="1">
    <location>
        <begin position="2"/>
        <end position="122"/>
    </location>
</feature>
<evidence type="ECO:0000259" key="1">
    <source>
        <dbReference type="PROSITE" id="PS51819"/>
    </source>
</evidence>
<dbReference type="OrthoDB" id="8562712at2"/>
<protein>
    <submittedName>
        <fullName evidence="2">Catechol 2,3-dioxygenase-like lactoylglutathione lyase family enzyme</fullName>
    </submittedName>
</protein>
<keyword evidence="2" id="KW-0223">Dioxygenase</keyword>
<dbReference type="Proteomes" id="UP000294737">
    <property type="component" value="Unassembled WGS sequence"/>
</dbReference>
<name>A0A4R6G6X1_9BURK</name>
<dbReference type="InterPro" id="IPR029068">
    <property type="entry name" value="Glyas_Bleomycin-R_OHBP_Dase"/>
</dbReference>
<dbReference type="AlphaFoldDB" id="A0A4R6G6X1"/>
<dbReference type="Pfam" id="PF00903">
    <property type="entry name" value="Glyoxalase"/>
    <property type="match status" value="1"/>
</dbReference>
<sequence>MKLDHATVVTPDLETVKHFFCHIVGLTDGERPPFRFDGHWLYQDGKPVIHLVKTNSNHPPAKISSRIDHIAFRVENEAEWNKLIIKLQASNIAYQSSEVPATGERQLFVAPVPGVMIEFVTAGVGA</sequence>
<keyword evidence="3" id="KW-1185">Reference proteome</keyword>
<dbReference type="PROSITE" id="PS51819">
    <property type="entry name" value="VOC"/>
    <property type="match status" value="1"/>
</dbReference>